<organism evidence="1 2">
    <name type="scientific">Halanaerobacter jeridensis</name>
    <dbReference type="NCBI Taxonomy" id="706427"/>
    <lineage>
        <taxon>Bacteria</taxon>
        <taxon>Bacillati</taxon>
        <taxon>Bacillota</taxon>
        <taxon>Clostridia</taxon>
        <taxon>Halanaerobiales</taxon>
        <taxon>Halobacteroidaceae</taxon>
        <taxon>Halanaerobacter</taxon>
    </lineage>
</organism>
<dbReference type="Proteomes" id="UP000774000">
    <property type="component" value="Unassembled WGS sequence"/>
</dbReference>
<evidence type="ECO:0000313" key="1">
    <source>
        <dbReference type="EMBL" id="MBM7556120.1"/>
    </source>
</evidence>
<sequence length="189" mass="21300">MYIEKILKDHPIIAAIKDVDDLEQVPKDKIDVIFILRSRLSDLNEIIEKAMDLDVLVFLHIDMVKGIGKDKEAIRYLAQEIGIDGIMTTKSYLIKAAKKENLITIQRLFMLDSESLKTGVNIVKSTNPDLIEVLPGLVVPTMVDKLKSKLDIPIIAGGLVRNREQVSEILDKDVTAISTSQTDLWENYK</sequence>
<dbReference type="PANTHER" id="PTHR35787">
    <property type="entry name" value="GLYCEROL UPTAKE OPERON ANTITERMINATOR REGULATORY PROTEIN"/>
    <property type="match status" value="1"/>
</dbReference>
<evidence type="ECO:0000313" key="2">
    <source>
        <dbReference type="Proteomes" id="UP000774000"/>
    </source>
</evidence>
<comment type="caution">
    <text evidence="1">The sequence shown here is derived from an EMBL/GenBank/DDBJ whole genome shotgun (WGS) entry which is preliminary data.</text>
</comment>
<reference evidence="1" key="1">
    <citation type="submission" date="2021-01" db="EMBL/GenBank/DDBJ databases">
        <title>Genomic Encyclopedia of Type Strains, Phase IV (KMG-IV): sequencing the most valuable type-strain genomes for metagenomic binning, comparative biology and taxonomic classification.</title>
        <authorList>
            <person name="Goeker M."/>
        </authorList>
    </citation>
    <scope>NUCLEOTIDE SEQUENCE</scope>
    <source>
        <strain evidence="1">DSM 23230</strain>
    </source>
</reference>
<dbReference type="EMBL" id="JAFBDQ010000004">
    <property type="protein sequence ID" value="MBM7556120.1"/>
    <property type="molecule type" value="Genomic_DNA"/>
</dbReference>
<keyword evidence="2" id="KW-1185">Reference proteome</keyword>
<proteinExistence type="predicted"/>
<dbReference type="GO" id="GO:0006071">
    <property type="term" value="P:glycerol metabolic process"/>
    <property type="evidence" value="ECO:0007669"/>
    <property type="project" value="InterPro"/>
</dbReference>
<dbReference type="PANTHER" id="PTHR35787:SF1">
    <property type="entry name" value="GLYCEROL UPTAKE OPERON ANTITERMINATOR REGULATORY PROTEIN"/>
    <property type="match status" value="1"/>
</dbReference>
<gene>
    <name evidence="1" type="ORF">JOC47_000956</name>
</gene>
<dbReference type="AlphaFoldDB" id="A0A938XRI4"/>
<dbReference type="Gene3D" id="3.20.20.70">
    <property type="entry name" value="Aldolase class I"/>
    <property type="match status" value="1"/>
</dbReference>
<protein>
    <submittedName>
        <fullName evidence="1">Glycerol uptake operon antiterminator</fullName>
    </submittedName>
</protein>
<name>A0A938XRI4_9FIRM</name>
<dbReference type="PIRSF" id="PIRSF016897">
    <property type="entry name" value="GlpP"/>
    <property type="match status" value="1"/>
</dbReference>
<dbReference type="SUPFAM" id="SSF110391">
    <property type="entry name" value="GlpP-like"/>
    <property type="match status" value="1"/>
</dbReference>
<dbReference type="GO" id="GO:0006355">
    <property type="term" value="P:regulation of DNA-templated transcription"/>
    <property type="evidence" value="ECO:0007669"/>
    <property type="project" value="InterPro"/>
</dbReference>
<dbReference type="RefSeq" id="WP_204700836.1">
    <property type="nucleotide sequence ID" value="NZ_JAFBDQ010000004.1"/>
</dbReference>
<dbReference type="Pfam" id="PF04309">
    <property type="entry name" value="G3P_antiterm"/>
    <property type="match status" value="1"/>
</dbReference>
<accession>A0A938XRI4</accession>
<dbReference type="InterPro" id="IPR006699">
    <property type="entry name" value="GlpP"/>
</dbReference>
<dbReference type="InterPro" id="IPR013785">
    <property type="entry name" value="Aldolase_TIM"/>
</dbReference>